<gene>
    <name evidence="1" type="ORF">S7S_02530</name>
</gene>
<keyword evidence="2" id="KW-1185">Reference proteome</keyword>
<dbReference type="EMBL" id="CP004387">
    <property type="protein sequence ID" value="AJD46928.1"/>
    <property type="molecule type" value="Genomic_DNA"/>
</dbReference>
<dbReference type="Proteomes" id="UP000006764">
    <property type="component" value="Chromosome"/>
</dbReference>
<evidence type="ECO:0000313" key="1">
    <source>
        <dbReference type="EMBL" id="AJD46928.1"/>
    </source>
</evidence>
<accession>A0A0B4XK48</accession>
<organism evidence="1 2">
    <name type="scientific">Isoalcanivorax pacificus W11-5</name>
    <dbReference type="NCBI Taxonomy" id="391936"/>
    <lineage>
        <taxon>Bacteria</taxon>
        <taxon>Pseudomonadati</taxon>
        <taxon>Pseudomonadota</taxon>
        <taxon>Gammaproteobacteria</taxon>
        <taxon>Oceanospirillales</taxon>
        <taxon>Alcanivoracaceae</taxon>
        <taxon>Isoalcanivorax</taxon>
    </lineage>
</organism>
<evidence type="ECO:0000313" key="2">
    <source>
        <dbReference type="Proteomes" id="UP000006764"/>
    </source>
</evidence>
<sequence>MDSFAVPCDLLVYGLEPEPTIPDFSITLILKKRVVGRKIAPIANFSGIFSSKPALEGNKQFLTGLFCRCRQSILSFNQNLLQPE</sequence>
<protein>
    <submittedName>
        <fullName evidence="1">Uncharacterized protein</fullName>
    </submittedName>
</protein>
<proteinExistence type="predicted"/>
<dbReference type="HOGENOM" id="CLU_2520252_0_0_6"/>
<reference evidence="1 2" key="1">
    <citation type="journal article" date="2012" name="J. Bacteriol.">
        <title>Genome sequence of an alkane-degrading bacterium, Alcanivorax pacificus type strain W11-5, isolated from deep sea sediment.</title>
        <authorList>
            <person name="Lai Q."/>
            <person name="Shao Z."/>
        </authorList>
    </citation>
    <scope>NUCLEOTIDE SEQUENCE [LARGE SCALE GENOMIC DNA]</scope>
    <source>
        <strain evidence="1 2">W11-5</strain>
    </source>
</reference>
<dbReference type="KEGG" id="apac:S7S_02530"/>
<dbReference type="AlphaFoldDB" id="A0A0B4XK48"/>
<name>A0A0B4XK48_9GAMM</name>